<dbReference type="EMBL" id="CP003332">
    <property type="protein sequence ID" value="AFJ60505.1"/>
    <property type="molecule type" value="Genomic_DNA"/>
</dbReference>
<name>I2C1I1_BACAY</name>
<dbReference type="KEGG" id="bqy:MUS_0428"/>
<dbReference type="HOGENOM" id="CLU_3195650_0_0_9"/>
<dbReference type="Proteomes" id="UP000002878">
    <property type="component" value="Chromosome"/>
</dbReference>
<protein>
    <submittedName>
        <fullName evidence="1">Uncharacterized protein</fullName>
    </submittedName>
</protein>
<evidence type="ECO:0000313" key="2">
    <source>
        <dbReference type="Proteomes" id="UP000002878"/>
    </source>
</evidence>
<reference evidence="1 2" key="1">
    <citation type="journal article" date="2012" name="J. Biotechnol.">
        <title>Genome sequence of the plant growth promoting strain Bacillus amyloliquefaciens subsp. plantarum B9601-Y2 and expression of mersacidin and other secondary metabolites.</title>
        <authorList>
            <person name="He P."/>
            <person name="Hao K."/>
            <person name="Blom J."/>
            <person name="Ruckert C."/>
            <person name="Vater J."/>
            <person name="Mao Z."/>
            <person name="Wu Y."/>
            <person name="Hou M."/>
            <person name="He P."/>
            <person name="He Y."/>
            <person name="Borriss R."/>
        </authorList>
    </citation>
    <scope>NUCLEOTIDE SEQUENCE [LARGE SCALE GENOMIC DNA]</scope>
    <source>
        <strain evidence="1">Y2</strain>
    </source>
</reference>
<accession>I2C1I1</accession>
<dbReference type="PATRIC" id="fig|1126211.3.peg.413"/>
<evidence type="ECO:0000313" key="1">
    <source>
        <dbReference type="EMBL" id="AFJ60505.1"/>
    </source>
</evidence>
<dbReference type="AlphaFoldDB" id="I2C1I1"/>
<gene>
    <name evidence="1" type="ORF">MUS_0428</name>
</gene>
<proteinExistence type="predicted"/>
<sequence>MTEKSGCYIKGEVFYRGWCYSLMNGSPQHPQIRNHFKTKEKPEDY</sequence>
<organism evidence="1 2">
    <name type="scientific">Bacillus amyloliquefaciens (strain Y2)</name>
    <name type="common">Bacillus amyloliquefaciens subsp. plantarum (strain B9601-Y2)</name>
    <dbReference type="NCBI Taxonomy" id="1155777"/>
    <lineage>
        <taxon>Bacteria</taxon>
        <taxon>Bacillati</taxon>
        <taxon>Bacillota</taxon>
        <taxon>Bacilli</taxon>
        <taxon>Bacillales</taxon>
        <taxon>Bacillaceae</taxon>
        <taxon>Bacillus</taxon>
        <taxon>Bacillus amyloliquefaciens group</taxon>
    </lineage>
</organism>